<proteinExistence type="predicted"/>
<dbReference type="Proteomes" id="UP000324927">
    <property type="component" value="Unassembled WGS sequence"/>
</dbReference>
<keyword evidence="1" id="KW-0472">Membrane</keyword>
<keyword evidence="3" id="KW-1185">Reference proteome</keyword>
<dbReference type="RefSeq" id="WP_149229700.1">
    <property type="nucleotide sequence ID" value="NZ_JALJXJ010000014.1"/>
</dbReference>
<organism evidence="2 3">
    <name type="scientific">Azospirillum lipoferum</name>
    <dbReference type="NCBI Taxonomy" id="193"/>
    <lineage>
        <taxon>Bacteria</taxon>
        <taxon>Pseudomonadati</taxon>
        <taxon>Pseudomonadota</taxon>
        <taxon>Alphaproteobacteria</taxon>
        <taxon>Rhodospirillales</taxon>
        <taxon>Azospirillaceae</taxon>
        <taxon>Azospirillum</taxon>
    </lineage>
</organism>
<evidence type="ECO:0000313" key="3">
    <source>
        <dbReference type="Proteomes" id="UP000324927"/>
    </source>
</evidence>
<evidence type="ECO:0000313" key="2">
    <source>
        <dbReference type="EMBL" id="KAA0598095.1"/>
    </source>
</evidence>
<sequence length="67" mass="7393">MTDHTATGQTTTDQTMRCDRCAHRYSADEEGCPRCRSIRRTNAVIVALLVMLVILALVGWVGTLVLT</sequence>
<keyword evidence="1" id="KW-0812">Transmembrane</keyword>
<feature type="transmembrane region" description="Helical" evidence="1">
    <location>
        <begin position="43"/>
        <end position="66"/>
    </location>
</feature>
<dbReference type="AlphaFoldDB" id="A0A5A9GWL8"/>
<protein>
    <submittedName>
        <fullName evidence="2">Uncharacterized protein</fullName>
    </submittedName>
</protein>
<gene>
    <name evidence="2" type="ORF">FZ942_03105</name>
</gene>
<comment type="caution">
    <text evidence="2">The sequence shown here is derived from an EMBL/GenBank/DDBJ whole genome shotgun (WGS) entry which is preliminary data.</text>
</comment>
<evidence type="ECO:0000256" key="1">
    <source>
        <dbReference type="SAM" id="Phobius"/>
    </source>
</evidence>
<reference evidence="2 3" key="1">
    <citation type="submission" date="2019-08" db="EMBL/GenBank/DDBJ databases">
        <authorList>
            <person name="Grouzdev D."/>
            <person name="Tikhonova E."/>
            <person name="Kravchenko I."/>
        </authorList>
    </citation>
    <scope>NUCLEOTIDE SEQUENCE [LARGE SCALE GENOMIC DNA]</scope>
    <source>
        <strain evidence="2 3">59b</strain>
    </source>
</reference>
<dbReference type="EMBL" id="VTTN01000001">
    <property type="protein sequence ID" value="KAA0598095.1"/>
    <property type="molecule type" value="Genomic_DNA"/>
</dbReference>
<name>A0A5A9GWL8_AZOLI</name>
<keyword evidence="1" id="KW-1133">Transmembrane helix</keyword>
<accession>A0A5A9GWL8</accession>